<accession>A0A7Z2ZLF0</accession>
<evidence type="ECO:0000313" key="2">
    <source>
        <dbReference type="EMBL" id="QJD82987.1"/>
    </source>
</evidence>
<feature type="transmembrane region" description="Helical" evidence="1">
    <location>
        <begin position="43"/>
        <end position="65"/>
    </location>
</feature>
<feature type="transmembrane region" description="Helical" evidence="1">
    <location>
        <begin position="86"/>
        <end position="109"/>
    </location>
</feature>
<dbReference type="InterPro" id="IPR025699">
    <property type="entry name" value="ABC2_memb-like"/>
</dbReference>
<keyword evidence="3" id="KW-1185">Reference proteome</keyword>
<feature type="transmembrane region" description="Helical" evidence="1">
    <location>
        <begin position="121"/>
        <end position="142"/>
    </location>
</feature>
<keyword evidence="1" id="KW-1133">Transmembrane helix</keyword>
<name>A0A7Z2ZLF0_9BACL</name>
<sequence>MVLHLVKKDLLLAKRYWIIMLIAALLLPLGISSKIELADSRFLSFFLSTIYIQYLMFNMVSMVEYKYKGSTFLCTTPYTRKSIVRSTYLFVLTIFAGCFALYTMMSLVVPSMLEPLRFSDFSLSLLILTVFFGAIIPVQYQIGYEKTRYAFMLIIVMFPFVIPSIMQEIQSRNIDIRFQFPFPAIVQDILLCALAAAIGWISLTVSTRIYNRKNL</sequence>
<dbReference type="Pfam" id="PF13346">
    <property type="entry name" value="ABC2_membrane_5"/>
    <property type="match status" value="1"/>
</dbReference>
<evidence type="ECO:0000313" key="3">
    <source>
        <dbReference type="Proteomes" id="UP000502248"/>
    </source>
</evidence>
<proteinExistence type="predicted"/>
<protein>
    <submittedName>
        <fullName evidence="2">ABC-2 transporter permease</fullName>
    </submittedName>
</protein>
<dbReference type="RefSeq" id="WP_169279284.1">
    <property type="nucleotide sequence ID" value="NZ_CP051680.1"/>
</dbReference>
<feature type="transmembrane region" description="Helical" evidence="1">
    <location>
        <begin position="178"/>
        <end position="203"/>
    </location>
</feature>
<evidence type="ECO:0000256" key="1">
    <source>
        <dbReference type="SAM" id="Phobius"/>
    </source>
</evidence>
<feature type="transmembrane region" description="Helical" evidence="1">
    <location>
        <begin position="12"/>
        <end position="31"/>
    </location>
</feature>
<keyword evidence="1" id="KW-0812">Transmembrane</keyword>
<dbReference type="Proteomes" id="UP000502248">
    <property type="component" value="Chromosome"/>
</dbReference>
<feature type="transmembrane region" description="Helical" evidence="1">
    <location>
        <begin position="149"/>
        <end position="166"/>
    </location>
</feature>
<reference evidence="2 3" key="1">
    <citation type="submission" date="2020-04" db="EMBL/GenBank/DDBJ databases">
        <title>Genome sequencing of novel species.</title>
        <authorList>
            <person name="Heo J."/>
            <person name="Kim S.-J."/>
            <person name="Kim J.-S."/>
            <person name="Hong S.-B."/>
            <person name="Kwon S.-W."/>
        </authorList>
    </citation>
    <scope>NUCLEOTIDE SEQUENCE [LARGE SCALE GENOMIC DNA]</scope>
    <source>
        <strain evidence="2 3">MFER-1</strain>
    </source>
</reference>
<dbReference type="KEGG" id="cheb:HH215_07235"/>
<dbReference type="EMBL" id="CP051680">
    <property type="protein sequence ID" value="QJD82987.1"/>
    <property type="molecule type" value="Genomic_DNA"/>
</dbReference>
<gene>
    <name evidence="2" type="ORF">HH215_07235</name>
</gene>
<dbReference type="AlphaFoldDB" id="A0A7Z2ZLF0"/>
<organism evidence="2 3">
    <name type="scientific">Cohnella herbarum</name>
    <dbReference type="NCBI Taxonomy" id="2728023"/>
    <lineage>
        <taxon>Bacteria</taxon>
        <taxon>Bacillati</taxon>
        <taxon>Bacillota</taxon>
        <taxon>Bacilli</taxon>
        <taxon>Bacillales</taxon>
        <taxon>Paenibacillaceae</taxon>
        <taxon>Cohnella</taxon>
    </lineage>
</organism>
<keyword evidence="1" id="KW-0472">Membrane</keyword>